<evidence type="ECO:0000313" key="2">
    <source>
        <dbReference type="Proteomes" id="UP000789920"/>
    </source>
</evidence>
<feature type="non-terminal residue" evidence="1">
    <location>
        <position position="1"/>
    </location>
</feature>
<accession>A0ACA9PLX9</accession>
<proteinExistence type="predicted"/>
<evidence type="ECO:0000313" key="1">
    <source>
        <dbReference type="EMBL" id="CAG8714440.1"/>
    </source>
</evidence>
<name>A0ACA9PLX9_9GLOM</name>
<organism evidence="1 2">
    <name type="scientific">Racocetra persica</name>
    <dbReference type="NCBI Taxonomy" id="160502"/>
    <lineage>
        <taxon>Eukaryota</taxon>
        <taxon>Fungi</taxon>
        <taxon>Fungi incertae sedis</taxon>
        <taxon>Mucoromycota</taxon>
        <taxon>Glomeromycotina</taxon>
        <taxon>Glomeromycetes</taxon>
        <taxon>Diversisporales</taxon>
        <taxon>Gigasporaceae</taxon>
        <taxon>Racocetra</taxon>
    </lineage>
</organism>
<reference evidence="1" key="1">
    <citation type="submission" date="2021-06" db="EMBL/GenBank/DDBJ databases">
        <authorList>
            <person name="Kallberg Y."/>
            <person name="Tangrot J."/>
            <person name="Rosling A."/>
        </authorList>
    </citation>
    <scope>NUCLEOTIDE SEQUENCE</scope>
    <source>
        <strain evidence="1">MA461A</strain>
    </source>
</reference>
<dbReference type="Proteomes" id="UP000789920">
    <property type="component" value="Unassembled WGS sequence"/>
</dbReference>
<feature type="non-terminal residue" evidence="1">
    <location>
        <position position="492"/>
    </location>
</feature>
<comment type="caution">
    <text evidence="1">The sequence shown here is derived from an EMBL/GenBank/DDBJ whole genome shotgun (WGS) entry which is preliminary data.</text>
</comment>
<sequence length="492" mass="55833">FRFNAQLNVKMALSYLKSPLNDITRQNSNILCRDDSETLIQIPEAPPKKRIRLEDFQPGQPRFTKNKENDIKTTTTSRNKIKKPYAGLTSQHTLFRRELWGTAIGGSAMASTRWIASTRFFMKDFTSSDKDIFKFIGDRGLVAPFACSFSHVVQDGKCLAVADEEGMVGLIDARYNNTIETERVRTEFRAHDNAVFDIMWSPDDRHMVTASGDQTARLWDVELQRCKAAFIAHTCSIKSVNYNSMDPNMWVTASRDGNIFIWDVRTTAVQTTPGEDMYYRPANSIRSAHSPDNPNPKKKARKSCSLPHRSKPTSSVTGVQFLKHQEHLLASSGAIDGIIKYWDLRNHSNTKASQPVRLSINGATAKRPHGISTLILDNSGTRLYANSTDNYIYQYDPINLGAPLARFTSPTFRCSSFYIRMAISPDDRYIISGSSDKCIYMWETDFPDENPIVLKGHENEVTSLSWSRDLEMVMFTQSNILLMVEPGVYHYR</sequence>
<keyword evidence="2" id="KW-1185">Reference proteome</keyword>
<protein>
    <submittedName>
        <fullName evidence="1">28638_t:CDS:1</fullName>
    </submittedName>
</protein>
<gene>
    <name evidence="1" type="ORF">RPERSI_LOCUS10781</name>
</gene>
<dbReference type="EMBL" id="CAJVQC010021656">
    <property type="protein sequence ID" value="CAG8714440.1"/>
    <property type="molecule type" value="Genomic_DNA"/>
</dbReference>